<dbReference type="FunFam" id="3.40.50.2300:FF:000002">
    <property type="entry name" value="DNA-binding response regulator PhoP"/>
    <property type="match status" value="1"/>
</dbReference>
<dbReference type="Proteomes" id="UP000185657">
    <property type="component" value="Unassembled WGS sequence"/>
</dbReference>
<accession>A0A162VUT3</accession>
<sequence length="220" mass="24640">MRLLLAEDDAMLGSGMEKALSRAGFIVDWVKQGSHARTAVTDQTYDVILLDLGLPGTSGLELLKAWRQQQLTTPVLIVTARDAVQDRVAGLNLGADDYLSKPFDLDELMARIHALARRHSGRSQPLLQLGRLKVDPLQHRAHLGERDLALSPREFKLLQALMDKPGAVLSIDQLENRLYGWEDEVASNAVEVHLHHLRRKLVEPWIRNVRGVGYKVVNPD</sequence>
<keyword evidence="3 8" id="KW-0597">Phosphoprotein</keyword>
<dbReference type="InterPro" id="IPR016032">
    <property type="entry name" value="Sig_transdc_resp-reg_C-effctor"/>
</dbReference>
<dbReference type="STRING" id="1763535.LPB072_06760"/>
<dbReference type="GO" id="GO:0032993">
    <property type="term" value="C:protein-DNA complex"/>
    <property type="evidence" value="ECO:0007669"/>
    <property type="project" value="TreeGrafter"/>
</dbReference>
<dbReference type="InterPro" id="IPR039420">
    <property type="entry name" value="WalR-like"/>
</dbReference>
<feature type="domain" description="OmpR/PhoB-type" evidence="11">
    <location>
        <begin position="124"/>
        <end position="218"/>
    </location>
</feature>
<reference evidence="12 15" key="2">
    <citation type="submission" date="2016-10" db="EMBL/GenBank/DDBJ databases">
        <title>Hydorgenophaga sp. LPB0072 isolated from gastropod.</title>
        <authorList>
            <person name="Kim E."/>
            <person name="Yi H."/>
        </authorList>
    </citation>
    <scope>NUCLEOTIDE SEQUENCE [LARGE SCALE GENOMIC DNA]</scope>
    <source>
        <strain evidence="12 15">LPB0072</strain>
    </source>
</reference>
<organism evidence="12 15">
    <name type="scientific">Hydrogenophaga crassostreae</name>
    <dbReference type="NCBI Taxonomy" id="1763535"/>
    <lineage>
        <taxon>Bacteria</taxon>
        <taxon>Pseudomonadati</taxon>
        <taxon>Pseudomonadota</taxon>
        <taxon>Betaproteobacteria</taxon>
        <taxon>Burkholderiales</taxon>
        <taxon>Comamonadaceae</taxon>
        <taxon>Hydrogenophaga</taxon>
    </lineage>
</organism>
<keyword evidence="6 9" id="KW-0238">DNA-binding</keyword>
<evidence type="ECO:0000256" key="6">
    <source>
        <dbReference type="ARBA" id="ARBA00023125"/>
    </source>
</evidence>
<dbReference type="GO" id="GO:0005829">
    <property type="term" value="C:cytosol"/>
    <property type="evidence" value="ECO:0007669"/>
    <property type="project" value="TreeGrafter"/>
</dbReference>
<dbReference type="InterPro" id="IPR011006">
    <property type="entry name" value="CheY-like_superfamily"/>
</dbReference>
<dbReference type="KEGG" id="hyl:LPB072_06760"/>
<dbReference type="PROSITE" id="PS51755">
    <property type="entry name" value="OMPR_PHOB"/>
    <property type="match status" value="1"/>
</dbReference>
<feature type="domain" description="Response regulatory" evidence="10">
    <location>
        <begin position="2"/>
        <end position="116"/>
    </location>
</feature>
<dbReference type="PROSITE" id="PS50110">
    <property type="entry name" value="RESPONSE_REGULATORY"/>
    <property type="match status" value="1"/>
</dbReference>
<protein>
    <submittedName>
        <fullName evidence="12">DNA-binding response regulator</fullName>
    </submittedName>
</protein>
<reference evidence="13 14" key="1">
    <citation type="submission" date="2016-02" db="EMBL/GenBank/DDBJ databases">
        <title>Draft genome sequence of Hydrogenophaga sp. LPB0072.</title>
        <authorList>
            <person name="Shin S.-K."/>
            <person name="Yi H."/>
        </authorList>
    </citation>
    <scope>NUCLEOTIDE SEQUENCE [LARGE SCALE GENOMIC DNA]</scope>
    <source>
        <strain evidence="13 14">LPB0072</strain>
    </source>
</reference>
<evidence type="ECO:0000313" key="14">
    <source>
        <dbReference type="Proteomes" id="UP000185657"/>
    </source>
</evidence>
<dbReference type="RefSeq" id="WP_066093079.1">
    <property type="nucleotide sequence ID" value="NZ_CP017476.1"/>
</dbReference>
<name>A0A162VUT3_9BURK</name>
<evidence type="ECO:0000256" key="4">
    <source>
        <dbReference type="ARBA" id="ARBA00023012"/>
    </source>
</evidence>
<evidence type="ECO:0000256" key="5">
    <source>
        <dbReference type="ARBA" id="ARBA00023015"/>
    </source>
</evidence>
<dbReference type="EMBL" id="LVWD01000030">
    <property type="protein sequence ID" value="OAD40459.1"/>
    <property type="molecule type" value="Genomic_DNA"/>
</dbReference>
<dbReference type="Gene3D" id="3.40.50.2300">
    <property type="match status" value="1"/>
</dbReference>
<evidence type="ECO:0000256" key="3">
    <source>
        <dbReference type="ARBA" id="ARBA00022553"/>
    </source>
</evidence>
<keyword evidence="4" id="KW-0902">Two-component regulatory system</keyword>
<dbReference type="InterPro" id="IPR001867">
    <property type="entry name" value="OmpR/PhoB-type_DNA-bd"/>
</dbReference>
<proteinExistence type="predicted"/>
<dbReference type="PANTHER" id="PTHR48111">
    <property type="entry name" value="REGULATOR OF RPOS"/>
    <property type="match status" value="1"/>
</dbReference>
<evidence type="ECO:0000256" key="2">
    <source>
        <dbReference type="ARBA" id="ARBA00022490"/>
    </source>
</evidence>
<evidence type="ECO:0000256" key="8">
    <source>
        <dbReference type="PROSITE-ProRule" id="PRU00169"/>
    </source>
</evidence>
<evidence type="ECO:0000256" key="7">
    <source>
        <dbReference type="ARBA" id="ARBA00023163"/>
    </source>
</evidence>
<dbReference type="SMART" id="SM00862">
    <property type="entry name" value="Trans_reg_C"/>
    <property type="match status" value="1"/>
</dbReference>
<dbReference type="SUPFAM" id="SSF46894">
    <property type="entry name" value="C-terminal effector domain of the bipartite response regulators"/>
    <property type="match status" value="1"/>
</dbReference>
<keyword evidence="2" id="KW-0963">Cytoplasm</keyword>
<evidence type="ECO:0000313" key="15">
    <source>
        <dbReference type="Proteomes" id="UP000185680"/>
    </source>
</evidence>
<evidence type="ECO:0000259" key="11">
    <source>
        <dbReference type="PROSITE" id="PS51755"/>
    </source>
</evidence>
<keyword evidence="7" id="KW-0804">Transcription</keyword>
<comment type="subcellular location">
    <subcellularLocation>
        <location evidence="1">Cytoplasm</location>
    </subcellularLocation>
</comment>
<feature type="modified residue" description="4-aspartylphosphate" evidence="8">
    <location>
        <position position="51"/>
    </location>
</feature>
<dbReference type="InterPro" id="IPR001789">
    <property type="entry name" value="Sig_transdc_resp-reg_receiver"/>
</dbReference>
<dbReference type="OrthoDB" id="9802426at2"/>
<dbReference type="Pfam" id="PF00486">
    <property type="entry name" value="Trans_reg_C"/>
    <property type="match status" value="1"/>
</dbReference>
<dbReference type="Gene3D" id="1.10.10.10">
    <property type="entry name" value="Winged helix-like DNA-binding domain superfamily/Winged helix DNA-binding domain"/>
    <property type="match status" value="1"/>
</dbReference>
<dbReference type="Pfam" id="PF00072">
    <property type="entry name" value="Response_reg"/>
    <property type="match status" value="1"/>
</dbReference>
<dbReference type="GO" id="GO:0000976">
    <property type="term" value="F:transcription cis-regulatory region binding"/>
    <property type="evidence" value="ECO:0007669"/>
    <property type="project" value="TreeGrafter"/>
</dbReference>
<evidence type="ECO:0000259" key="10">
    <source>
        <dbReference type="PROSITE" id="PS50110"/>
    </source>
</evidence>
<dbReference type="GO" id="GO:0000156">
    <property type="term" value="F:phosphorelay response regulator activity"/>
    <property type="evidence" value="ECO:0007669"/>
    <property type="project" value="TreeGrafter"/>
</dbReference>
<dbReference type="Proteomes" id="UP000185680">
    <property type="component" value="Chromosome"/>
</dbReference>
<dbReference type="SUPFAM" id="SSF52172">
    <property type="entry name" value="CheY-like"/>
    <property type="match status" value="1"/>
</dbReference>
<dbReference type="AlphaFoldDB" id="A0A162VUT3"/>
<dbReference type="GO" id="GO:0006355">
    <property type="term" value="P:regulation of DNA-templated transcription"/>
    <property type="evidence" value="ECO:0007669"/>
    <property type="project" value="InterPro"/>
</dbReference>
<evidence type="ECO:0000256" key="1">
    <source>
        <dbReference type="ARBA" id="ARBA00004496"/>
    </source>
</evidence>
<evidence type="ECO:0000313" key="12">
    <source>
        <dbReference type="EMBL" id="AOW12589.1"/>
    </source>
</evidence>
<dbReference type="CDD" id="cd00383">
    <property type="entry name" value="trans_reg_C"/>
    <property type="match status" value="1"/>
</dbReference>
<dbReference type="SMART" id="SM00448">
    <property type="entry name" value="REC"/>
    <property type="match status" value="1"/>
</dbReference>
<dbReference type="EMBL" id="CP017476">
    <property type="protein sequence ID" value="AOW12589.1"/>
    <property type="molecule type" value="Genomic_DNA"/>
</dbReference>
<feature type="DNA-binding region" description="OmpR/PhoB-type" evidence="9">
    <location>
        <begin position="124"/>
        <end position="218"/>
    </location>
</feature>
<evidence type="ECO:0000313" key="13">
    <source>
        <dbReference type="EMBL" id="OAD40459.1"/>
    </source>
</evidence>
<dbReference type="InterPro" id="IPR036388">
    <property type="entry name" value="WH-like_DNA-bd_sf"/>
</dbReference>
<dbReference type="CDD" id="cd17624">
    <property type="entry name" value="REC_OmpR_PmrA-like"/>
    <property type="match status" value="1"/>
</dbReference>
<dbReference type="Gene3D" id="6.10.250.690">
    <property type="match status" value="1"/>
</dbReference>
<keyword evidence="14" id="KW-1185">Reference proteome</keyword>
<gene>
    <name evidence="12" type="ORF">LPB072_06760</name>
    <name evidence="13" type="ORF">LPB72_16245</name>
</gene>
<keyword evidence="5" id="KW-0805">Transcription regulation</keyword>
<dbReference type="PANTHER" id="PTHR48111:SF35">
    <property type="entry name" value="TRANSCRIPTIONAL REGULATORY PROTEIN QSEB"/>
    <property type="match status" value="1"/>
</dbReference>
<evidence type="ECO:0000256" key="9">
    <source>
        <dbReference type="PROSITE-ProRule" id="PRU01091"/>
    </source>
</evidence>